<sequence length="85" mass="9593">MGVVSEESVRKCLNEALKPSHLEITDFSDGCGNKYNILVVSEKFDGLSTLESHRLVQKALGDKFDHIHALSINTYTLEKWKNKSK</sequence>
<comment type="similarity">
    <text evidence="1">Belongs to the BolA/IbaG family.</text>
</comment>
<dbReference type="GO" id="GO:0005634">
    <property type="term" value="C:nucleus"/>
    <property type="evidence" value="ECO:0007669"/>
    <property type="project" value="TreeGrafter"/>
</dbReference>
<dbReference type="Pfam" id="PF01722">
    <property type="entry name" value="BolA"/>
    <property type="match status" value="1"/>
</dbReference>
<dbReference type="SUPFAM" id="SSF82657">
    <property type="entry name" value="BolA-like"/>
    <property type="match status" value="1"/>
</dbReference>
<gene>
    <name evidence="2" type="ORF">DME_LOCUS5066</name>
</gene>
<dbReference type="PANTHER" id="PTHR12735">
    <property type="entry name" value="BOLA-LIKE PROTEIN-RELATED"/>
    <property type="match status" value="1"/>
</dbReference>
<dbReference type="GO" id="GO:0005829">
    <property type="term" value="C:cytosol"/>
    <property type="evidence" value="ECO:0007669"/>
    <property type="project" value="TreeGrafter"/>
</dbReference>
<evidence type="ECO:0000313" key="3">
    <source>
        <dbReference type="Proteomes" id="UP000038040"/>
    </source>
</evidence>
<evidence type="ECO:0000313" key="4">
    <source>
        <dbReference type="Proteomes" id="UP000274756"/>
    </source>
</evidence>
<keyword evidence="4" id="KW-1185">Reference proteome</keyword>
<dbReference type="AlphaFoldDB" id="A0A0N4U231"/>
<evidence type="ECO:0000256" key="1">
    <source>
        <dbReference type="RuleBase" id="RU003860"/>
    </source>
</evidence>
<dbReference type="InterPro" id="IPR002634">
    <property type="entry name" value="BolA"/>
</dbReference>
<organism evidence="3 5">
    <name type="scientific">Dracunculus medinensis</name>
    <name type="common">Guinea worm</name>
    <dbReference type="NCBI Taxonomy" id="318479"/>
    <lineage>
        <taxon>Eukaryota</taxon>
        <taxon>Metazoa</taxon>
        <taxon>Ecdysozoa</taxon>
        <taxon>Nematoda</taxon>
        <taxon>Chromadorea</taxon>
        <taxon>Rhabditida</taxon>
        <taxon>Spirurina</taxon>
        <taxon>Dracunculoidea</taxon>
        <taxon>Dracunculidae</taxon>
        <taxon>Dracunculus</taxon>
    </lineage>
</organism>
<name>A0A0N4U231_DRAME</name>
<reference evidence="5" key="1">
    <citation type="submission" date="2017-02" db="UniProtKB">
        <authorList>
            <consortium name="WormBaseParasite"/>
        </authorList>
    </citation>
    <scope>IDENTIFICATION</scope>
</reference>
<dbReference type="STRING" id="318479.A0A0N4U231"/>
<dbReference type="GO" id="GO:0051604">
    <property type="term" value="P:protein maturation"/>
    <property type="evidence" value="ECO:0007669"/>
    <property type="project" value="InterPro"/>
</dbReference>
<dbReference type="InterPro" id="IPR036065">
    <property type="entry name" value="BolA-like_sf"/>
</dbReference>
<dbReference type="Proteomes" id="UP000274756">
    <property type="component" value="Unassembled WGS sequence"/>
</dbReference>
<dbReference type="PANTHER" id="PTHR12735:SF27">
    <property type="entry name" value="BOLA-LIKE PROTEIN 2"/>
    <property type="match status" value="1"/>
</dbReference>
<dbReference type="OrthoDB" id="4983at2759"/>
<protein>
    <submittedName>
        <fullName evidence="5">BolA-like protein</fullName>
    </submittedName>
</protein>
<dbReference type="InterPro" id="IPR045115">
    <property type="entry name" value="BOL2"/>
</dbReference>
<reference evidence="2 4" key="2">
    <citation type="submission" date="2018-11" db="EMBL/GenBank/DDBJ databases">
        <authorList>
            <consortium name="Pathogen Informatics"/>
        </authorList>
    </citation>
    <scope>NUCLEOTIDE SEQUENCE [LARGE SCALE GENOMIC DNA]</scope>
</reference>
<proteinExistence type="inferred from homology"/>
<dbReference type="EMBL" id="UYYG01001151">
    <property type="protein sequence ID" value="VDN55093.1"/>
    <property type="molecule type" value="Genomic_DNA"/>
</dbReference>
<dbReference type="Gene3D" id="3.30.300.90">
    <property type="entry name" value="BolA-like"/>
    <property type="match status" value="1"/>
</dbReference>
<dbReference type="PIRSF" id="PIRSF003113">
    <property type="entry name" value="BolA"/>
    <property type="match status" value="1"/>
</dbReference>
<evidence type="ECO:0000313" key="2">
    <source>
        <dbReference type="EMBL" id="VDN55093.1"/>
    </source>
</evidence>
<dbReference type="WBParaSite" id="DME_0000070601-mRNA-1">
    <property type="protein sequence ID" value="DME_0000070601-mRNA-1"/>
    <property type="gene ID" value="DME_0000070601"/>
</dbReference>
<dbReference type="GO" id="GO:0051537">
    <property type="term" value="F:2 iron, 2 sulfur cluster binding"/>
    <property type="evidence" value="ECO:0007669"/>
    <property type="project" value="InterPro"/>
</dbReference>
<evidence type="ECO:0000313" key="5">
    <source>
        <dbReference type="WBParaSite" id="DME_0000070601-mRNA-1"/>
    </source>
</evidence>
<accession>A0A0N4U231</accession>
<dbReference type="GO" id="GO:0006879">
    <property type="term" value="P:intracellular iron ion homeostasis"/>
    <property type="evidence" value="ECO:0007669"/>
    <property type="project" value="InterPro"/>
</dbReference>
<dbReference type="Proteomes" id="UP000038040">
    <property type="component" value="Unplaced"/>
</dbReference>